<name>A0A915HT60_ROMCU</name>
<dbReference type="WBParaSite" id="nRc.2.0.1.t04577-RA">
    <property type="protein sequence ID" value="nRc.2.0.1.t04577-RA"/>
    <property type="gene ID" value="nRc.2.0.1.g04577"/>
</dbReference>
<protein>
    <submittedName>
        <fullName evidence="2">Uncharacterized protein</fullName>
    </submittedName>
</protein>
<evidence type="ECO:0000313" key="1">
    <source>
        <dbReference type="Proteomes" id="UP000887565"/>
    </source>
</evidence>
<keyword evidence="1" id="KW-1185">Reference proteome</keyword>
<reference evidence="2" key="1">
    <citation type="submission" date="2022-11" db="UniProtKB">
        <authorList>
            <consortium name="WormBaseParasite"/>
        </authorList>
    </citation>
    <scope>IDENTIFICATION</scope>
</reference>
<evidence type="ECO:0000313" key="2">
    <source>
        <dbReference type="WBParaSite" id="nRc.2.0.1.t04577-RA"/>
    </source>
</evidence>
<dbReference type="Proteomes" id="UP000887565">
    <property type="component" value="Unplaced"/>
</dbReference>
<accession>A0A915HT60</accession>
<sequence length="60" mass="7251">MDLISVGKHCCRCQYREDFWLASLWSELLQLPWYKPKGQLHHLRQQWPNKSWTLKASHDG</sequence>
<organism evidence="1 2">
    <name type="scientific">Romanomermis culicivorax</name>
    <name type="common">Nematode worm</name>
    <dbReference type="NCBI Taxonomy" id="13658"/>
    <lineage>
        <taxon>Eukaryota</taxon>
        <taxon>Metazoa</taxon>
        <taxon>Ecdysozoa</taxon>
        <taxon>Nematoda</taxon>
        <taxon>Enoplea</taxon>
        <taxon>Dorylaimia</taxon>
        <taxon>Mermithida</taxon>
        <taxon>Mermithoidea</taxon>
        <taxon>Mermithidae</taxon>
        <taxon>Romanomermis</taxon>
    </lineage>
</organism>
<dbReference type="AlphaFoldDB" id="A0A915HT60"/>
<proteinExistence type="predicted"/>